<evidence type="ECO:0000313" key="1">
    <source>
        <dbReference type="EMBL" id="MBP0464537.1"/>
    </source>
</evidence>
<dbReference type="RefSeq" id="WP_209351926.1">
    <property type="nucleotide sequence ID" value="NZ_JAGIYZ010000010.1"/>
</dbReference>
<evidence type="ECO:0000313" key="2">
    <source>
        <dbReference type="Proteomes" id="UP000680815"/>
    </source>
</evidence>
<comment type="caution">
    <text evidence="1">The sequence shown here is derived from an EMBL/GenBank/DDBJ whole genome shotgun (WGS) entry which is preliminary data.</text>
</comment>
<accession>A0ABS4AT36</accession>
<name>A0ABS4AT36_9PROT</name>
<protein>
    <submittedName>
        <fullName evidence="1">Uncharacterized protein</fullName>
    </submittedName>
</protein>
<reference evidence="1 2" key="1">
    <citation type="submission" date="2021-03" db="EMBL/GenBank/DDBJ databases">
        <authorList>
            <person name="So Y."/>
        </authorList>
    </citation>
    <scope>NUCLEOTIDE SEQUENCE [LARGE SCALE GENOMIC DNA]</scope>
    <source>
        <strain evidence="1 2">PWR1</strain>
    </source>
</reference>
<dbReference type="EMBL" id="JAGIYZ010000010">
    <property type="protein sequence ID" value="MBP0464537.1"/>
    <property type="molecule type" value="Genomic_DNA"/>
</dbReference>
<gene>
    <name evidence="1" type="ORF">J5Y09_11525</name>
</gene>
<proteinExistence type="predicted"/>
<organism evidence="1 2">
    <name type="scientific">Roseomonas nitratireducens</name>
    <dbReference type="NCBI Taxonomy" id="2820810"/>
    <lineage>
        <taxon>Bacteria</taxon>
        <taxon>Pseudomonadati</taxon>
        <taxon>Pseudomonadota</taxon>
        <taxon>Alphaproteobacteria</taxon>
        <taxon>Acetobacterales</taxon>
        <taxon>Roseomonadaceae</taxon>
        <taxon>Roseomonas</taxon>
    </lineage>
</organism>
<sequence>MRPAWVKRQIDDFVAAFCARATLIGVAGLEELRRAHPGVPGWPGGVKEAMGNLDEPEGFIWRPFAGQGLPQLWLAPTKTGYRAAFERFARQELGAAGLDGADVQIDHVFPKRAGSLGGLGYVRMLAIPPESNMAAGRTLEKVMVARNEELGPRGKATRVASYFSIGKATGFDGYDSLPDDTGAGNRAMVGALMAYLRHWGLPAGVLTALDQRLTEDTAGRLR</sequence>
<dbReference type="Proteomes" id="UP000680815">
    <property type="component" value="Unassembled WGS sequence"/>
</dbReference>
<keyword evidence="2" id="KW-1185">Reference proteome</keyword>